<dbReference type="EMBL" id="VFOZ01000003">
    <property type="protein sequence ID" value="TQL88084.1"/>
    <property type="molecule type" value="Genomic_DNA"/>
</dbReference>
<dbReference type="Pfam" id="PF21597">
    <property type="entry name" value="TetR_C_43"/>
    <property type="match status" value="1"/>
</dbReference>
<dbReference type="InterPro" id="IPR001647">
    <property type="entry name" value="HTH_TetR"/>
</dbReference>
<dbReference type="InterPro" id="IPR036271">
    <property type="entry name" value="Tet_transcr_reg_TetR-rel_C_sf"/>
</dbReference>
<dbReference type="Gene3D" id="1.10.357.10">
    <property type="entry name" value="Tetracycline Repressor, domain 2"/>
    <property type="match status" value="1"/>
</dbReference>
<reference evidence="6 7" key="1">
    <citation type="submission" date="2019-06" db="EMBL/GenBank/DDBJ databases">
        <title>Sequencing the genomes of 1000 actinobacteria strains.</title>
        <authorList>
            <person name="Klenk H.-P."/>
        </authorList>
    </citation>
    <scope>NUCLEOTIDE SEQUENCE [LARGE SCALE GENOMIC DNA]</scope>
    <source>
        <strain evidence="6 7">DSM 102200</strain>
    </source>
</reference>
<dbReference type="InterPro" id="IPR050109">
    <property type="entry name" value="HTH-type_TetR-like_transc_reg"/>
</dbReference>
<dbReference type="PANTHER" id="PTHR30055">
    <property type="entry name" value="HTH-TYPE TRANSCRIPTIONAL REGULATOR RUTR"/>
    <property type="match status" value="1"/>
</dbReference>
<dbReference type="Proteomes" id="UP000316096">
    <property type="component" value="Unassembled WGS sequence"/>
</dbReference>
<dbReference type="GO" id="GO:0000976">
    <property type="term" value="F:transcription cis-regulatory region binding"/>
    <property type="evidence" value="ECO:0007669"/>
    <property type="project" value="TreeGrafter"/>
</dbReference>
<evidence type="ECO:0000256" key="2">
    <source>
        <dbReference type="ARBA" id="ARBA00023125"/>
    </source>
</evidence>
<evidence type="ECO:0000256" key="1">
    <source>
        <dbReference type="ARBA" id="ARBA00023015"/>
    </source>
</evidence>
<dbReference type="PANTHER" id="PTHR30055:SF234">
    <property type="entry name" value="HTH-TYPE TRANSCRIPTIONAL REGULATOR BETI"/>
    <property type="match status" value="1"/>
</dbReference>
<gene>
    <name evidence="6" type="ORF">FB559_8698</name>
</gene>
<accession>A0A543BTB9</accession>
<dbReference type="SUPFAM" id="SSF46689">
    <property type="entry name" value="Homeodomain-like"/>
    <property type="match status" value="1"/>
</dbReference>
<sequence length="195" mass="20756">MRGARAVLTRKPRTDAKRDRGQIVAVARAAFAAEGLDLPVREIARRAGLGVATVYRHFPSRSDLISAVLVEQVTLCGAEMRAALADPDPWRALSGTIRRFAERQVSDRGLNEALLGSHAAGAPFAEQRRAHAGALARLVERARSAGAVRDGVSVEDVRVGLLAIASFRALPAEKAAAATQRLANLLLAGLSQRQP</sequence>
<evidence type="ECO:0000256" key="3">
    <source>
        <dbReference type="ARBA" id="ARBA00023163"/>
    </source>
</evidence>
<keyword evidence="2 4" id="KW-0238">DNA-binding</keyword>
<dbReference type="GO" id="GO:0003700">
    <property type="term" value="F:DNA-binding transcription factor activity"/>
    <property type="evidence" value="ECO:0007669"/>
    <property type="project" value="TreeGrafter"/>
</dbReference>
<dbReference type="PROSITE" id="PS50977">
    <property type="entry name" value="HTH_TETR_2"/>
    <property type="match status" value="1"/>
</dbReference>
<evidence type="ECO:0000259" key="5">
    <source>
        <dbReference type="PROSITE" id="PS50977"/>
    </source>
</evidence>
<dbReference type="AlphaFoldDB" id="A0A543BTB9"/>
<evidence type="ECO:0000313" key="7">
    <source>
        <dbReference type="Proteomes" id="UP000316096"/>
    </source>
</evidence>
<evidence type="ECO:0000313" key="6">
    <source>
        <dbReference type="EMBL" id="TQL88084.1"/>
    </source>
</evidence>
<keyword evidence="3" id="KW-0804">Transcription</keyword>
<dbReference type="SUPFAM" id="SSF48498">
    <property type="entry name" value="Tetracyclin repressor-like, C-terminal domain"/>
    <property type="match status" value="1"/>
</dbReference>
<proteinExistence type="predicted"/>
<dbReference type="PRINTS" id="PR00455">
    <property type="entry name" value="HTHTETR"/>
</dbReference>
<protein>
    <submittedName>
        <fullName evidence="6">TetR family transcriptional regulator</fullName>
    </submittedName>
</protein>
<comment type="caution">
    <text evidence="6">The sequence shown here is derived from an EMBL/GenBank/DDBJ whole genome shotgun (WGS) entry which is preliminary data.</text>
</comment>
<name>A0A543BTB9_9ACTN</name>
<dbReference type="InterPro" id="IPR009057">
    <property type="entry name" value="Homeodomain-like_sf"/>
</dbReference>
<dbReference type="InterPro" id="IPR049445">
    <property type="entry name" value="TetR_SbtR-like_C"/>
</dbReference>
<feature type="domain" description="HTH tetR-type" evidence="5">
    <location>
        <begin position="17"/>
        <end position="76"/>
    </location>
</feature>
<organism evidence="6 7">
    <name type="scientific">Actinoallomurus bryophytorum</name>
    <dbReference type="NCBI Taxonomy" id="1490222"/>
    <lineage>
        <taxon>Bacteria</taxon>
        <taxon>Bacillati</taxon>
        <taxon>Actinomycetota</taxon>
        <taxon>Actinomycetes</taxon>
        <taxon>Streptosporangiales</taxon>
        <taxon>Thermomonosporaceae</taxon>
        <taxon>Actinoallomurus</taxon>
    </lineage>
</organism>
<feature type="DNA-binding region" description="H-T-H motif" evidence="4">
    <location>
        <begin position="39"/>
        <end position="58"/>
    </location>
</feature>
<dbReference type="OrthoDB" id="9795011at2"/>
<dbReference type="Pfam" id="PF00440">
    <property type="entry name" value="TetR_N"/>
    <property type="match status" value="1"/>
</dbReference>
<keyword evidence="7" id="KW-1185">Reference proteome</keyword>
<keyword evidence="1" id="KW-0805">Transcription regulation</keyword>
<evidence type="ECO:0000256" key="4">
    <source>
        <dbReference type="PROSITE-ProRule" id="PRU00335"/>
    </source>
</evidence>